<feature type="compositionally biased region" description="Basic and acidic residues" evidence="6">
    <location>
        <begin position="184"/>
        <end position="199"/>
    </location>
</feature>
<evidence type="ECO:0000256" key="4">
    <source>
        <dbReference type="ARBA" id="ARBA00022927"/>
    </source>
</evidence>
<evidence type="ECO:0000256" key="3">
    <source>
        <dbReference type="ARBA" id="ARBA00022448"/>
    </source>
</evidence>
<feature type="compositionally biased region" description="Basic and acidic residues" evidence="6">
    <location>
        <begin position="238"/>
        <end position="247"/>
    </location>
</feature>
<dbReference type="EMBL" id="KZ819603">
    <property type="protein sequence ID" value="PWN35017.1"/>
    <property type="molecule type" value="Genomic_DNA"/>
</dbReference>
<dbReference type="GO" id="GO:0005829">
    <property type="term" value="C:cytosol"/>
    <property type="evidence" value="ECO:0007669"/>
    <property type="project" value="GOC"/>
</dbReference>
<evidence type="ECO:0000313" key="9">
    <source>
        <dbReference type="Proteomes" id="UP000245771"/>
    </source>
</evidence>
<evidence type="ECO:0000256" key="6">
    <source>
        <dbReference type="SAM" id="MobiDB-lite"/>
    </source>
</evidence>
<dbReference type="FunCoup" id="A0A316VBI4">
    <property type="interactions" value="532"/>
</dbReference>
<dbReference type="Pfam" id="PF12850">
    <property type="entry name" value="Metallophos_2"/>
    <property type="match status" value="1"/>
</dbReference>
<keyword evidence="4" id="KW-0653">Protein transport</keyword>
<evidence type="ECO:0000256" key="5">
    <source>
        <dbReference type="RuleBase" id="RU362040"/>
    </source>
</evidence>
<feature type="domain" description="Calcineurin-like phosphoesterase" evidence="7">
    <location>
        <begin position="1"/>
        <end position="139"/>
    </location>
</feature>
<protein>
    <recommendedName>
        <fullName evidence="2 5">Vacuolar protein sorting-associated protein 29</fullName>
    </recommendedName>
</protein>
<proteinExistence type="inferred from homology"/>
<gene>
    <name evidence="8" type="ORF">FA14DRAFT_122503</name>
</gene>
<dbReference type="GO" id="GO:0030904">
    <property type="term" value="C:retromer complex"/>
    <property type="evidence" value="ECO:0007669"/>
    <property type="project" value="InterPro"/>
</dbReference>
<dbReference type="CDD" id="cd07394">
    <property type="entry name" value="MPP_Vps29"/>
    <property type="match status" value="1"/>
</dbReference>
<organism evidence="8 9">
    <name type="scientific">Meira miltonrushii</name>
    <dbReference type="NCBI Taxonomy" id="1280837"/>
    <lineage>
        <taxon>Eukaryota</taxon>
        <taxon>Fungi</taxon>
        <taxon>Dikarya</taxon>
        <taxon>Basidiomycota</taxon>
        <taxon>Ustilaginomycotina</taxon>
        <taxon>Exobasidiomycetes</taxon>
        <taxon>Exobasidiales</taxon>
        <taxon>Brachybasidiaceae</taxon>
        <taxon>Meira</taxon>
    </lineage>
</organism>
<name>A0A316VBI4_9BASI</name>
<dbReference type="Gene3D" id="3.60.21.10">
    <property type="match status" value="2"/>
</dbReference>
<sequence>MLVLVIGDLHLPHRASDLPSKFRKLLVPGKIQQIICTGNVCDRETLDYLRTIAGDVHVVRGDWDENPYFQNSVLLQHGALRIGVLHGHQIVPAGDVDSQCALARSMDVDILITGHTHKFDAFEKEQRFFVNPGSATGAWSSVWPIADEENQEEKEKNTQKAESSSGTKDEKEASKVADVSKTSSADEKEPEEKEEKVPENEEEKEPVEKKDQADTTKNSKADEETKAAEQPKPTEQSKPVKEPKAAKDPIPSFALLDIQGSNVVTYVYQLIEGEVKVEKMEFKQSIVRPVSEQTAGGIQGATAGVGIPVGNAAPRRSAGMRYG</sequence>
<dbReference type="AlphaFoldDB" id="A0A316VBI4"/>
<dbReference type="OrthoDB" id="10258130at2759"/>
<dbReference type="NCBIfam" id="TIGR00040">
    <property type="entry name" value="yfcE"/>
    <property type="match status" value="1"/>
</dbReference>
<dbReference type="GO" id="GO:0042147">
    <property type="term" value="P:retrograde transport, endosome to Golgi"/>
    <property type="evidence" value="ECO:0007669"/>
    <property type="project" value="InterPro"/>
</dbReference>
<dbReference type="STRING" id="1280837.A0A316VBI4"/>
<dbReference type="GO" id="GO:0015031">
    <property type="term" value="P:protein transport"/>
    <property type="evidence" value="ECO:0007669"/>
    <property type="project" value="UniProtKB-KW"/>
</dbReference>
<evidence type="ECO:0000313" key="8">
    <source>
        <dbReference type="EMBL" id="PWN35017.1"/>
    </source>
</evidence>
<dbReference type="PANTHER" id="PTHR11124">
    <property type="entry name" value="VACUOLAR SORTING PROTEIN VPS29"/>
    <property type="match status" value="1"/>
</dbReference>
<reference evidence="8 9" key="1">
    <citation type="journal article" date="2018" name="Mol. Biol. Evol.">
        <title>Broad Genomic Sampling Reveals a Smut Pathogenic Ancestry of the Fungal Clade Ustilaginomycotina.</title>
        <authorList>
            <person name="Kijpornyongpan T."/>
            <person name="Mondo S.J."/>
            <person name="Barry K."/>
            <person name="Sandor L."/>
            <person name="Lee J."/>
            <person name="Lipzen A."/>
            <person name="Pangilinan J."/>
            <person name="LaButti K."/>
            <person name="Hainaut M."/>
            <person name="Henrissat B."/>
            <person name="Grigoriev I.V."/>
            <person name="Spatafora J.W."/>
            <person name="Aime M.C."/>
        </authorList>
    </citation>
    <scope>NUCLEOTIDE SEQUENCE [LARGE SCALE GENOMIC DNA]</scope>
    <source>
        <strain evidence="8 9">MCA 3882</strain>
    </source>
</reference>
<dbReference type="InterPro" id="IPR000979">
    <property type="entry name" value="Phosphodiesterase_MJ0936/Vps29"/>
</dbReference>
<dbReference type="InterPro" id="IPR028661">
    <property type="entry name" value="Vps29"/>
</dbReference>
<evidence type="ECO:0000256" key="1">
    <source>
        <dbReference type="ARBA" id="ARBA00005945"/>
    </source>
</evidence>
<feature type="compositionally biased region" description="Basic and acidic residues" evidence="6">
    <location>
        <begin position="206"/>
        <end position="229"/>
    </location>
</feature>
<dbReference type="InterPro" id="IPR024654">
    <property type="entry name" value="Calcineurin-like_PHP_lpxH"/>
</dbReference>
<dbReference type="InParanoid" id="A0A316VBI4"/>
<comment type="similarity">
    <text evidence="1 5">Belongs to the VPS29 family.</text>
</comment>
<dbReference type="RefSeq" id="XP_025355319.1">
    <property type="nucleotide sequence ID" value="XM_025496519.1"/>
</dbReference>
<evidence type="ECO:0000259" key="7">
    <source>
        <dbReference type="Pfam" id="PF12850"/>
    </source>
</evidence>
<accession>A0A316VBI4</accession>
<evidence type="ECO:0000256" key="2">
    <source>
        <dbReference type="ARBA" id="ARBA00017767"/>
    </source>
</evidence>
<dbReference type="InterPro" id="IPR029052">
    <property type="entry name" value="Metallo-depent_PP-like"/>
</dbReference>
<dbReference type="GeneID" id="37018300"/>
<keyword evidence="9" id="KW-1185">Reference proteome</keyword>
<dbReference type="SUPFAM" id="SSF56300">
    <property type="entry name" value="Metallo-dependent phosphatases"/>
    <property type="match status" value="1"/>
</dbReference>
<keyword evidence="3" id="KW-0813">Transport</keyword>
<dbReference type="Proteomes" id="UP000245771">
    <property type="component" value="Unassembled WGS sequence"/>
</dbReference>
<dbReference type="FunFam" id="3.60.21.10:FF:000089">
    <property type="entry name" value="Vacuolar protein sorting-associated protein 29"/>
    <property type="match status" value="1"/>
</dbReference>
<feature type="region of interest" description="Disordered" evidence="6">
    <location>
        <begin position="149"/>
        <end position="247"/>
    </location>
</feature>